<dbReference type="OrthoDB" id="9815514at2"/>
<dbReference type="RefSeq" id="WP_060717044.1">
    <property type="nucleotide sequence ID" value="NZ_JABFNP010000001.1"/>
</dbReference>
<evidence type="ECO:0000313" key="4">
    <source>
        <dbReference type="Proteomes" id="UP000440716"/>
    </source>
</evidence>
<protein>
    <submittedName>
        <fullName evidence="1">DUF1849 family protein</fullName>
    </submittedName>
</protein>
<dbReference type="EMBL" id="WPHU01000002">
    <property type="protein sequence ID" value="MVA55587.1"/>
    <property type="molecule type" value="Genomic_DNA"/>
</dbReference>
<dbReference type="EMBL" id="QUSG01000007">
    <property type="protein sequence ID" value="KAA3526644.1"/>
    <property type="molecule type" value="Genomic_DNA"/>
</dbReference>
<dbReference type="Pfam" id="PF08904">
    <property type="entry name" value="EipB_like"/>
    <property type="match status" value="1"/>
</dbReference>
<dbReference type="Proteomes" id="UP000440716">
    <property type="component" value="Unassembled WGS sequence"/>
</dbReference>
<evidence type="ECO:0000313" key="1">
    <source>
        <dbReference type="EMBL" id="KAA3526644.1"/>
    </source>
</evidence>
<reference evidence="1 3" key="1">
    <citation type="submission" date="2018-08" db="EMBL/GenBank/DDBJ databases">
        <title>Genome sequencing of Agrobacterium vitis strain ICMP 10754.</title>
        <authorList>
            <person name="Visnovsky S.B."/>
            <person name="Pitman A.R."/>
        </authorList>
    </citation>
    <scope>NUCLEOTIDE SEQUENCE [LARGE SCALE GENOMIC DNA]</scope>
    <source>
        <strain evidence="1 3">ICMP 10754</strain>
    </source>
</reference>
<organism evidence="1 3">
    <name type="scientific">Agrobacterium vitis</name>
    <name type="common">Rhizobium vitis</name>
    <dbReference type="NCBI Taxonomy" id="373"/>
    <lineage>
        <taxon>Bacteria</taxon>
        <taxon>Pseudomonadati</taxon>
        <taxon>Pseudomonadota</taxon>
        <taxon>Alphaproteobacteria</taxon>
        <taxon>Hyphomicrobiales</taxon>
        <taxon>Rhizobiaceae</taxon>
        <taxon>Rhizobium/Agrobacterium group</taxon>
        <taxon>Agrobacterium</taxon>
    </lineage>
</organism>
<comment type="caution">
    <text evidence="1">The sequence shown here is derived from an EMBL/GenBank/DDBJ whole genome shotgun (WGS) entry which is preliminary data.</text>
</comment>
<dbReference type="InterPro" id="IPR015000">
    <property type="entry name" value="EipB-like"/>
</dbReference>
<proteinExistence type="predicted"/>
<accession>A0A368NXC3</accession>
<evidence type="ECO:0000313" key="2">
    <source>
        <dbReference type="EMBL" id="MVA55587.1"/>
    </source>
</evidence>
<sequence length="272" mass="30155">MPQLTLALVMALTANTAVTSVKVDPQAVGDLAPHRATYDIQLKKATDQSGVDNMSGRMVYEFNGSACDGYSTSFRFVTKIETGDQVSVTDQQVRTFEDMAARRFDFESKSFTDDKLDKDVKGAAAAKTDGLRIELKEPQKKELEMASARFPAQHMLDMIDRARKGNRFFEARVFDGTEDGDKSYLTTTVLGTSKKLTSDTKDPLSGRTYWPVAIAYYDDKSNGDQLPVYTQSFDLYDNGVTRDLTLDYGDVVLTGKLSKLELLPPTACKAQK</sequence>
<name>A0A368NXC3_AGRVI</name>
<reference evidence="2 4" key="2">
    <citation type="submission" date="2019-12" db="EMBL/GenBank/DDBJ databases">
        <title>Whole-genome sequencing of Allorhizobium vitis.</title>
        <authorList>
            <person name="Gan H.M."/>
            <person name="Szegedi E."/>
            <person name="Burr T."/>
            <person name="Savka M.A."/>
        </authorList>
    </citation>
    <scope>NUCLEOTIDE SEQUENCE [LARGE SCALE GENOMIC DNA]</scope>
    <source>
        <strain evidence="2 4">CG415</strain>
    </source>
</reference>
<evidence type="ECO:0000313" key="3">
    <source>
        <dbReference type="Proteomes" id="UP000436911"/>
    </source>
</evidence>
<dbReference type="AlphaFoldDB" id="A0A368NXC3"/>
<dbReference type="GeneID" id="60682834"/>
<dbReference type="Proteomes" id="UP000436911">
    <property type="component" value="Unassembled WGS sequence"/>
</dbReference>
<gene>
    <name evidence="1" type="ORF">DXT89_14850</name>
    <name evidence="2" type="ORF">GOZ88_05595</name>
</gene>